<dbReference type="RefSeq" id="WP_261234032.1">
    <property type="nucleotide sequence ID" value="NZ_JAMXFA010000001.1"/>
</dbReference>
<comment type="similarity">
    <text evidence="1">Belongs to the peptidase C2 family.</text>
</comment>
<dbReference type="GO" id="GO:0008233">
    <property type="term" value="F:peptidase activity"/>
    <property type="evidence" value="ECO:0007669"/>
    <property type="project" value="UniProtKB-KW"/>
</dbReference>
<organism evidence="7 8">
    <name type="scientific">Laspinema olomoucense D3b</name>
    <dbReference type="NCBI Taxonomy" id="2953688"/>
    <lineage>
        <taxon>Bacteria</taxon>
        <taxon>Bacillati</taxon>
        <taxon>Cyanobacteriota</taxon>
        <taxon>Cyanophyceae</taxon>
        <taxon>Oscillatoriophycideae</taxon>
        <taxon>Oscillatoriales</taxon>
        <taxon>Laspinemataceae</taxon>
        <taxon>Laspinema</taxon>
        <taxon>Laspinema olomoucense</taxon>
    </lineage>
</organism>
<accession>A0ABT2N0E2</accession>
<dbReference type="InterPro" id="IPR038765">
    <property type="entry name" value="Papain-like_cys_pep_sf"/>
</dbReference>
<dbReference type="SMART" id="SM00230">
    <property type="entry name" value="CysPc"/>
    <property type="match status" value="1"/>
</dbReference>
<gene>
    <name evidence="7" type="ORF">NG792_00170</name>
</gene>
<dbReference type="InterPro" id="IPR022684">
    <property type="entry name" value="Calpain_cysteine_protease"/>
</dbReference>
<dbReference type="PROSITE" id="PS50203">
    <property type="entry name" value="CALPAIN_CAT"/>
    <property type="match status" value="1"/>
</dbReference>
<dbReference type="PANTHER" id="PTHR10183">
    <property type="entry name" value="CALPAIN"/>
    <property type="match status" value="1"/>
</dbReference>
<feature type="domain" description="Calpain catalytic" evidence="6">
    <location>
        <begin position="683"/>
        <end position="906"/>
    </location>
</feature>
<dbReference type="PANTHER" id="PTHR10183:SF379">
    <property type="entry name" value="CALPAIN-5"/>
    <property type="match status" value="1"/>
</dbReference>
<evidence type="ECO:0000313" key="7">
    <source>
        <dbReference type="EMBL" id="MCT7976136.1"/>
    </source>
</evidence>
<keyword evidence="2 5" id="KW-0645">Protease</keyword>
<reference evidence="7 8" key="1">
    <citation type="journal article" date="2022" name="Front. Microbiol.">
        <title>High genomic differentiation and limited gene flow indicate recent cryptic speciation within the genus Laspinema (cyanobacteria).</title>
        <authorList>
            <person name="Stanojkovic A."/>
            <person name="Skoupy S."/>
            <person name="Skaloud P."/>
            <person name="Dvorak P."/>
        </authorList>
    </citation>
    <scope>NUCLEOTIDE SEQUENCE [LARGE SCALE GENOMIC DNA]</scope>
    <source>
        <strain evidence="7 8">D3b</strain>
    </source>
</reference>
<evidence type="ECO:0000256" key="5">
    <source>
        <dbReference type="PROSITE-ProRule" id="PRU00239"/>
    </source>
</evidence>
<evidence type="ECO:0000256" key="3">
    <source>
        <dbReference type="ARBA" id="ARBA00022801"/>
    </source>
</evidence>
<evidence type="ECO:0000256" key="1">
    <source>
        <dbReference type="ARBA" id="ARBA00007623"/>
    </source>
</evidence>
<feature type="non-terminal residue" evidence="7">
    <location>
        <position position="1"/>
    </location>
</feature>
<dbReference type="Proteomes" id="UP001525961">
    <property type="component" value="Unassembled WGS sequence"/>
</dbReference>
<evidence type="ECO:0000256" key="4">
    <source>
        <dbReference type="ARBA" id="ARBA00022807"/>
    </source>
</evidence>
<evidence type="ECO:0000259" key="6">
    <source>
        <dbReference type="PROSITE" id="PS50203"/>
    </source>
</evidence>
<keyword evidence="8" id="KW-1185">Reference proteome</keyword>
<dbReference type="Pfam" id="PF00648">
    <property type="entry name" value="Peptidase_C2"/>
    <property type="match status" value="1"/>
</dbReference>
<evidence type="ECO:0000313" key="8">
    <source>
        <dbReference type="Proteomes" id="UP001525961"/>
    </source>
</evidence>
<keyword evidence="3 5" id="KW-0378">Hydrolase</keyword>
<dbReference type="GO" id="GO:0006508">
    <property type="term" value="P:proteolysis"/>
    <property type="evidence" value="ECO:0007669"/>
    <property type="project" value="UniProtKB-KW"/>
</dbReference>
<name>A0ABT2N0E2_9CYAN</name>
<dbReference type="EMBL" id="JAMXFA010000001">
    <property type="protein sequence ID" value="MCT7976136.1"/>
    <property type="molecule type" value="Genomic_DNA"/>
</dbReference>
<comment type="caution">
    <text evidence="7">The sequence shown here is derived from an EMBL/GenBank/DDBJ whole genome shotgun (WGS) entry which is preliminary data.</text>
</comment>
<feature type="active site" evidence="5">
    <location>
        <position position="863"/>
    </location>
</feature>
<dbReference type="SUPFAM" id="SSF54001">
    <property type="entry name" value="Cysteine proteinases"/>
    <property type="match status" value="1"/>
</dbReference>
<evidence type="ECO:0000256" key="2">
    <source>
        <dbReference type="ARBA" id="ARBA00022670"/>
    </source>
</evidence>
<feature type="active site" evidence="5">
    <location>
        <position position="702"/>
    </location>
</feature>
<proteinExistence type="inferred from homology"/>
<dbReference type="InterPro" id="IPR001300">
    <property type="entry name" value="Peptidase_C2_calpain_cat"/>
</dbReference>
<sequence>APVVTTYNNTLNTGTSLSASNFFTVYDADGDAMQRYYFYDANSTSTSGYFTVNGVKQNSSFYVDASQLGNVRFVGGSQAGTDTVYVQSSDGKTWSNYPSVTLTTQQVNRAPVVTTYNNTLNTGTSLSASNFFTVYDADGDAMQRYYFYDANSNSTSGYFTVNGVKQNSSFYVDASQLGNVRFVGGSQGGTDTVYVQSYDGKAWSNYPSVTLTTQQVNRTPVVTTYNRTLNTGTSLSASNFFTVYDADGDAMQRYYFYDANSNSTSGYFTVNGVKQNSSFYVDASQLGNVRFVGGSQGGTDTVYVQSYDGKAWSNYPSVTLTTQQVNRTPVVTTYNQTVKRAQSITPSFTVTDADGDTITQYAIYDGNTNSNSGYFTLNGVKQSAGQTLYLNANQLNGLKFVGGSTATSDNLQIAAYDGKTWSNWSQYQVTTEAGSAPIVSIQNATVNANTAMSLNFTTSDKDSDKVTRYEFFDSNAQATSGYFTVNGVRQTAGQSFFVDADKLHTVKFVGGGATNTDPISVRATDGIDGWGAWSYANFTTQAPVTNDWFDLNIKDTTIRALARKHFQDGIFSRQEMIEIFDSAKDGGVVDANELADLKLLSSDVTYIKMADHVRVLSQKIAHGNKANEKYLGQSSGNLYAGSSQAHLQKLIDEHFFGKDLPLAKGEYAYGEANQATYQYVQGQLFQNGIQYTDVRQGALGDCYYLAALAGIALADPNKIKEMFIDNYDGTYTVRFFNNGRTDYVTVNRLLPTNPGGTLSFAKVGNSWNTYTNSSNELWVALAEKAYAQINEAGWIGQDGTNSYKGIEGGWMHHPVTQVSNWSGGIYYLQSASQILQDFNNGKVVTFGSYGQDSTKGSPVASSHAYTMVGYNQSTGKFKLFNPWGSEGGYEYGDSAFKPGILEMTWNEIKTYFSRWTVNG</sequence>
<feature type="active site" evidence="5">
    <location>
        <position position="881"/>
    </location>
</feature>
<keyword evidence="4 5" id="KW-0788">Thiol protease</keyword>
<protein>
    <submittedName>
        <fullName evidence="7">C2 family cysteine protease</fullName>
    </submittedName>
</protein>
<dbReference type="PRINTS" id="PR00704">
    <property type="entry name" value="CALPAIN"/>
</dbReference>